<dbReference type="Proteomes" id="UP000006854">
    <property type="component" value="Chromosome"/>
</dbReference>
<organism evidence="3 4">
    <name type="scientific">Streptomyces venezuelae (strain ATCC 10712 / CBS 650.69 / DSM 40230 / JCM 4526 / NBRC 13096 / PD 04745)</name>
    <dbReference type="NCBI Taxonomy" id="953739"/>
    <lineage>
        <taxon>Bacteria</taxon>
        <taxon>Bacillati</taxon>
        <taxon>Actinomycetota</taxon>
        <taxon>Actinomycetes</taxon>
        <taxon>Kitasatosporales</taxon>
        <taxon>Streptomycetaceae</taxon>
        <taxon>Streptomyces</taxon>
    </lineage>
</organism>
<dbReference type="EMBL" id="FR845719">
    <property type="protein sequence ID" value="CCA57783.1"/>
    <property type="molecule type" value="Genomic_DNA"/>
</dbReference>
<feature type="transmembrane region" description="Helical" evidence="2">
    <location>
        <begin position="214"/>
        <end position="235"/>
    </location>
</feature>
<protein>
    <recommendedName>
        <fullName evidence="5">HTH cro/C1-type domain-containing protein</fullName>
    </recommendedName>
</protein>
<dbReference type="STRING" id="953739.SVEN_4497"/>
<feature type="region of interest" description="Disordered" evidence="1">
    <location>
        <begin position="243"/>
        <end position="269"/>
    </location>
</feature>
<dbReference type="AlphaFoldDB" id="F2RK49"/>
<keyword evidence="2" id="KW-0812">Transmembrane</keyword>
<keyword evidence="4" id="KW-1185">Reference proteome</keyword>
<proteinExistence type="predicted"/>
<dbReference type="PATRIC" id="fig|953739.5.peg.6999"/>
<evidence type="ECO:0000256" key="1">
    <source>
        <dbReference type="SAM" id="MobiDB-lite"/>
    </source>
</evidence>
<feature type="compositionally biased region" description="Low complexity" evidence="1">
    <location>
        <begin position="160"/>
        <end position="187"/>
    </location>
</feature>
<feature type="compositionally biased region" description="Basic and acidic residues" evidence="1">
    <location>
        <begin position="189"/>
        <end position="202"/>
    </location>
</feature>
<dbReference type="CDD" id="cd00093">
    <property type="entry name" value="HTH_XRE"/>
    <property type="match status" value="1"/>
</dbReference>
<evidence type="ECO:0000313" key="3">
    <source>
        <dbReference type="EMBL" id="CCA57783.1"/>
    </source>
</evidence>
<feature type="region of interest" description="Disordered" evidence="1">
    <location>
        <begin position="91"/>
        <end position="209"/>
    </location>
</feature>
<dbReference type="InterPro" id="IPR001387">
    <property type="entry name" value="Cro/C1-type_HTH"/>
</dbReference>
<keyword evidence="2" id="KW-0472">Membrane</keyword>
<dbReference type="HOGENOM" id="CLU_027956_0_0_11"/>
<sequence>MPGWKALPDELDPDVRAFTERLRRLVDRSGLGVSAVAERTGHERAAWDRYLNARQSAPRSAVVALAEVTGSDPAALATDWERADRAWTRAEALAGSRERATPPEATAPGPVARPADDDGPGTHRVGGDGPGTHRVGDDGPGTHRVGDDRTMEIRRLDRTPGAAPSPSGPAGTEPRAPAGPAPRDAIGTEPRDPAARAPRRPEASAPAASPRRTVLLYAVGVLGALLVVTAALLLVDLGGSGGGAAPVAAPPPSTAPPTTQRASLPPGVGCSGPDCTGRDPEAMGCGGPLATTVARARVGTARVEVRYSATCAAAWARITGAAPGDTVSVEAGGAARRATVAPGAAAAETDAYTSMLAVDSGTAAKACGTLVSGSRGCTAKP</sequence>
<dbReference type="GeneID" id="93985217"/>
<dbReference type="KEGG" id="sve:SVEN_4497"/>
<feature type="compositionally biased region" description="Basic and acidic residues" evidence="1">
    <location>
        <begin position="134"/>
        <end position="158"/>
    </location>
</feature>
<evidence type="ECO:0000313" key="4">
    <source>
        <dbReference type="Proteomes" id="UP000006854"/>
    </source>
</evidence>
<name>F2RK49_STRVP</name>
<accession>F2RK49</accession>
<dbReference type="Pfam" id="PF13560">
    <property type="entry name" value="HTH_31"/>
    <property type="match status" value="1"/>
</dbReference>
<dbReference type="InterPro" id="IPR021224">
    <property type="entry name" value="DUF2690"/>
</dbReference>
<keyword evidence="2" id="KW-1133">Transmembrane helix</keyword>
<dbReference type="OrthoDB" id="4334712at2"/>
<dbReference type="eggNOG" id="ENOG5033XVA">
    <property type="taxonomic scope" value="Bacteria"/>
</dbReference>
<dbReference type="RefSeq" id="WP_015035684.1">
    <property type="nucleotide sequence ID" value="NC_018750.1"/>
</dbReference>
<gene>
    <name evidence="3" type="ordered locus">SVEN_4497</name>
</gene>
<evidence type="ECO:0000256" key="2">
    <source>
        <dbReference type="SAM" id="Phobius"/>
    </source>
</evidence>
<reference evidence="3 4" key="1">
    <citation type="journal article" date="2011" name="BMC Genomics">
        <title>Genome-wide analysis of the role of GlnR in Streptomyces venezuelae provides new insights into global nitrogen regulation in actinomycetes.</title>
        <authorList>
            <person name="Pullan S.T."/>
            <person name="Bibb M.J."/>
            <person name="Merrick M."/>
        </authorList>
    </citation>
    <scope>NUCLEOTIDE SEQUENCE [LARGE SCALE GENOMIC DNA]</scope>
    <source>
        <strain evidence="4">ATCC 10712 / CBS 650.69 / DSM 40230 / JCM 4526 / NBRC 13096 / PD 04745</strain>
    </source>
</reference>
<dbReference type="Pfam" id="PF10901">
    <property type="entry name" value="DUF2690"/>
    <property type="match status" value="1"/>
</dbReference>
<evidence type="ECO:0008006" key="5">
    <source>
        <dbReference type="Google" id="ProtNLM"/>
    </source>
</evidence>